<gene>
    <name evidence="1" type="ORF">GA0070611_6198</name>
</gene>
<dbReference type="STRING" id="261654.GA0070611_6198"/>
<dbReference type="AlphaFoldDB" id="A0A1A9ABL0"/>
<evidence type="ECO:0000313" key="2">
    <source>
        <dbReference type="Proteomes" id="UP000199385"/>
    </source>
</evidence>
<dbReference type="Proteomes" id="UP000199385">
    <property type="component" value="Chromosome I"/>
</dbReference>
<keyword evidence="2" id="KW-1185">Reference proteome</keyword>
<protein>
    <submittedName>
        <fullName evidence="1">Uncharacterized protein</fullName>
    </submittedName>
</protein>
<sequence>MSDHYLRLVPTDPYWQPDPGAAAAVVAYVAGLFAGPGATVDEVSQTRYERVTVIDAGMYTERITCPRCGGGIGLDWLGRLVREPGLGLDRLDAAVPCCGAVLGLPTLHYEEPVGFARFEVTARNATRAGYELDTEELARVADLLGHPVTQILAHY</sequence>
<dbReference type="OrthoDB" id="7871924at2"/>
<reference evidence="2" key="1">
    <citation type="submission" date="2016-06" db="EMBL/GenBank/DDBJ databases">
        <authorList>
            <person name="Varghese N."/>
            <person name="Submissions Spin"/>
        </authorList>
    </citation>
    <scope>NUCLEOTIDE SEQUENCE [LARGE SCALE GENOMIC DNA]</scope>
    <source>
        <strain evidence="2">DSM 44815</strain>
    </source>
</reference>
<organism evidence="1 2">
    <name type="scientific">Micromonospora auratinigra</name>
    <dbReference type="NCBI Taxonomy" id="261654"/>
    <lineage>
        <taxon>Bacteria</taxon>
        <taxon>Bacillati</taxon>
        <taxon>Actinomycetota</taxon>
        <taxon>Actinomycetes</taxon>
        <taxon>Micromonosporales</taxon>
        <taxon>Micromonosporaceae</taxon>
        <taxon>Micromonospora</taxon>
    </lineage>
</organism>
<dbReference type="RefSeq" id="WP_091672146.1">
    <property type="nucleotide sequence ID" value="NZ_LT594323.1"/>
</dbReference>
<name>A0A1A9ABL0_9ACTN</name>
<evidence type="ECO:0000313" key="1">
    <source>
        <dbReference type="EMBL" id="SBT53585.1"/>
    </source>
</evidence>
<dbReference type="PATRIC" id="fig|261654.4.peg.6277"/>
<accession>A0A1A9ABL0</accession>
<dbReference type="EMBL" id="LT594323">
    <property type="protein sequence ID" value="SBT53585.1"/>
    <property type="molecule type" value="Genomic_DNA"/>
</dbReference>
<proteinExistence type="predicted"/>